<dbReference type="KEGG" id="tasa:A1Q1_01132"/>
<dbReference type="VEuPathDB" id="FungiDB:A1Q1_01132"/>
<dbReference type="AlphaFoldDB" id="J4UEL1"/>
<dbReference type="EMBL" id="ALBS01000160">
    <property type="protein sequence ID" value="EJT49710.1"/>
    <property type="molecule type" value="Genomic_DNA"/>
</dbReference>
<evidence type="ECO:0008006" key="3">
    <source>
        <dbReference type="Google" id="ProtNLM"/>
    </source>
</evidence>
<organism evidence="1 2">
    <name type="scientific">Trichosporon asahii var. asahii (strain ATCC 90039 / CBS 2479 / JCM 2466 / KCTC 7840 / NBRC 103889/ NCYC 2677 / UAMH 7654)</name>
    <name type="common">Yeast</name>
    <dbReference type="NCBI Taxonomy" id="1186058"/>
    <lineage>
        <taxon>Eukaryota</taxon>
        <taxon>Fungi</taxon>
        <taxon>Dikarya</taxon>
        <taxon>Basidiomycota</taxon>
        <taxon>Agaricomycotina</taxon>
        <taxon>Tremellomycetes</taxon>
        <taxon>Trichosporonales</taxon>
        <taxon>Trichosporonaceae</taxon>
        <taxon>Trichosporon</taxon>
    </lineage>
</organism>
<dbReference type="GeneID" id="25984646"/>
<dbReference type="Proteomes" id="UP000002748">
    <property type="component" value="Unassembled WGS sequence"/>
</dbReference>
<proteinExistence type="predicted"/>
<evidence type="ECO:0000313" key="1">
    <source>
        <dbReference type="EMBL" id="EJT49710.1"/>
    </source>
</evidence>
<accession>J4UEL1</accession>
<dbReference type="RefSeq" id="XP_014180882.1">
    <property type="nucleotide sequence ID" value="XM_014325407.1"/>
</dbReference>
<comment type="caution">
    <text evidence="1">The sequence shown here is derived from an EMBL/GenBank/DDBJ whole genome shotgun (WGS) entry which is preliminary data.</text>
</comment>
<name>J4UEL1_TRIAS</name>
<reference evidence="1 2" key="1">
    <citation type="journal article" date="2012" name="Eukaryot. Cell">
        <title>Draft genome sequence of CBS 2479, the standard type strain of Trichosporon asahii.</title>
        <authorList>
            <person name="Yang R.Y."/>
            <person name="Li H.T."/>
            <person name="Zhu H."/>
            <person name="Zhou G.P."/>
            <person name="Wang M."/>
            <person name="Wang L."/>
        </authorList>
    </citation>
    <scope>NUCLEOTIDE SEQUENCE [LARGE SCALE GENOMIC DNA]</scope>
    <source>
        <strain evidence="2">ATCC 90039 / CBS 2479 / JCM 2466 / KCTC 7840 / NCYC 2677 / UAMH 7654</strain>
    </source>
</reference>
<sequence length="345" mass="39530">MTVIDHRFYPHIIDQIWTHLSVGEVERLRQVCKCWSIRADLSISNRLTIARKECSTPPYEIRARLLDNPSITSIITEEVQNGCVCLFLEGDNSDSEGRTRLTLGQRICRFCNRLDDSLIIDVVGFAPSMLDMQSAPLEALCHDARVRWLTDFSHLPECHLDLYAAADYVFFLQYNGYACSRITFDFNAGNNYSTFDFVDLVFNFDCHANPTTSTSSNVLLDPTGPAYSDRDCLTFVFHHKMSQLSKSPSNPAFLVGLLQCYRMPEVHVCFVGLDSFIETTEALRSFERAVFRGFVEYRVKFFSGEMGREACEEMCETDWDLVTFLTMEEYKTKVGPEQFLINTVK</sequence>
<dbReference type="HOGENOM" id="CLU_804571_0_0_1"/>
<protein>
    <recommendedName>
        <fullName evidence="3">F-box domain-containing protein</fullName>
    </recommendedName>
</protein>
<gene>
    <name evidence="1" type="ORF">A1Q1_01132</name>
</gene>
<evidence type="ECO:0000313" key="2">
    <source>
        <dbReference type="Proteomes" id="UP000002748"/>
    </source>
</evidence>